<evidence type="ECO:0000259" key="3">
    <source>
        <dbReference type="Pfam" id="PF25540"/>
    </source>
</evidence>
<sequence>MDDCSLPSPWQYLADGVLICYKIALQTFHKELQRLAQKYRDVCRDLERERVAGRHTQEKAEQLDQDLKTLEESVVRAAKIKEGRKGDGKAVAKRKQLRSAFVLVLIDADADEYLFDDKYYIGDPADGGKRAAVDLKAAVRQYLKSTDASLAGLPIIVKAFASGEGLAILFAKAGIATQENARYAVSRFTSGFSQGDELFDFVLVGKGKDRADHKLMGAFRLFEGNPSCQRILLAGCHDNGYVRLLEKYIDSPAVVAKVTLLKSFQTGHEYATLPYESTTMETLFRNRPLGEMPRSTAPTHISATRGTTDQMKSAQVNGGGSTREAPGPATAAASAQAPAKSPTTYAAQLAATPSGRPLPLFGNLGQGMILVNAEGLRVDCPLPAKPTNATNAMHQKTAVGGRRYCNMYHLYGRCGGGCGYLHEYLSPAEKLVIRHRRRGEMCHERGLCRDPRCFYGHHCSCSKVWKCSFPANMHNVDVSTWEEVATA</sequence>
<name>A0AAJ0BRQ0_9PEZI</name>
<dbReference type="InterPro" id="IPR057683">
    <property type="entry name" value="DUF7923"/>
</dbReference>
<feature type="compositionally biased region" description="Polar residues" evidence="2">
    <location>
        <begin position="296"/>
        <end position="316"/>
    </location>
</feature>
<keyword evidence="6" id="KW-1185">Reference proteome</keyword>
<dbReference type="Proteomes" id="UP001244011">
    <property type="component" value="Unassembled WGS sequence"/>
</dbReference>
<evidence type="ECO:0008006" key="7">
    <source>
        <dbReference type="Google" id="ProtNLM"/>
    </source>
</evidence>
<evidence type="ECO:0000313" key="5">
    <source>
        <dbReference type="EMBL" id="KAK1762812.1"/>
    </source>
</evidence>
<dbReference type="RefSeq" id="XP_060279025.1">
    <property type="nucleotide sequence ID" value="XM_060423047.1"/>
</dbReference>
<evidence type="ECO:0000256" key="1">
    <source>
        <dbReference type="SAM" id="Coils"/>
    </source>
</evidence>
<feature type="domain" description="Tandem CCCH zinc finger" evidence="4">
    <location>
        <begin position="432"/>
        <end position="478"/>
    </location>
</feature>
<gene>
    <name evidence="5" type="ORF">QBC33DRAFT_255396</name>
</gene>
<protein>
    <recommendedName>
        <fullName evidence="7">C3H1-type domain-containing protein</fullName>
    </recommendedName>
</protein>
<feature type="region of interest" description="Disordered" evidence="2">
    <location>
        <begin position="289"/>
        <end position="338"/>
    </location>
</feature>
<organism evidence="5 6">
    <name type="scientific">Phialemonium atrogriseum</name>
    <dbReference type="NCBI Taxonomy" id="1093897"/>
    <lineage>
        <taxon>Eukaryota</taxon>
        <taxon>Fungi</taxon>
        <taxon>Dikarya</taxon>
        <taxon>Ascomycota</taxon>
        <taxon>Pezizomycotina</taxon>
        <taxon>Sordariomycetes</taxon>
        <taxon>Sordariomycetidae</taxon>
        <taxon>Cephalothecales</taxon>
        <taxon>Cephalothecaceae</taxon>
        <taxon>Phialemonium</taxon>
    </lineage>
</organism>
<proteinExistence type="predicted"/>
<dbReference type="Pfam" id="PF25540">
    <property type="entry name" value="DUF7923"/>
    <property type="match status" value="1"/>
</dbReference>
<dbReference type="Pfam" id="PF25543">
    <property type="entry name" value="zf-CCCH_tandem"/>
    <property type="match status" value="1"/>
</dbReference>
<dbReference type="PANTHER" id="PTHR37543">
    <property type="entry name" value="CCCH ZINC FINGER DNA BINDING PROTEIN (AFU_ORTHOLOGUE AFUA_5G12760)"/>
    <property type="match status" value="1"/>
</dbReference>
<feature type="domain" description="DUF7923" evidence="3">
    <location>
        <begin position="98"/>
        <end position="284"/>
    </location>
</feature>
<dbReference type="AlphaFoldDB" id="A0AAJ0BRQ0"/>
<accession>A0AAJ0BRQ0</accession>
<evidence type="ECO:0000313" key="6">
    <source>
        <dbReference type="Proteomes" id="UP001244011"/>
    </source>
</evidence>
<feature type="compositionally biased region" description="Low complexity" evidence="2">
    <location>
        <begin position="325"/>
        <end position="338"/>
    </location>
</feature>
<comment type="caution">
    <text evidence="5">The sequence shown here is derived from an EMBL/GenBank/DDBJ whole genome shotgun (WGS) entry which is preliminary data.</text>
</comment>
<dbReference type="GeneID" id="85306234"/>
<keyword evidence="1" id="KW-0175">Coiled coil</keyword>
<dbReference type="EMBL" id="MU839033">
    <property type="protein sequence ID" value="KAK1762812.1"/>
    <property type="molecule type" value="Genomic_DNA"/>
</dbReference>
<reference evidence="5" key="1">
    <citation type="submission" date="2023-06" db="EMBL/GenBank/DDBJ databases">
        <title>Genome-scale phylogeny and comparative genomics of the fungal order Sordariales.</title>
        <authorList>
            <consortium name="Lawrence Berkeley National Laboratory"/>
            <person name="Hensen N."/>
            <person name="Bonometti L."/>
            <person name="Westerberg I."/>
            <person name="Brannstrom I.O."/>
            <person name="Guillou S."/>
            <person name="Cros-Aarteil S."/>
            <person name="Calhoun S."/>
            <person name="Haridas S."/>
            <person name="Kuo A."/>
            <person name="Mondo S."/>
            <person name="Pangilinan J."/>
            <person name="Riley R."/>
            <person name="Labutti K."/>
            <person name="Andreopoulos B."/>
            <person name="Lipzen A."/>
            <person name="Chen C."/>
            <person name="Yanf M."/>
            <person name="Daum C."/>
            <person name="Ng V."/>
            <person name="Clum A."/>
            <person name="Steindorff A."/>
            <person name="Ohm R."/>
            <person name="Martin F."/>
            <person name="Silar P."/>
            <person name="Natvig D."/>
            <person name="Lalanne C."/>
            <person name="Gautier V."/>
            <person name="Ament-Velasquez S.L."/>
            <person name="Kruys A."/>
            <person name="Hutchinson M.I."/>
            <person name="Powell A.J."/>
            <person name="Barry K."/>
            <person name="Miller A.N."/>
            <person name="Grigoriev I.V."/>
            <person name="Debuchy R."/>
            <person name="Gladieux P."/>
            <person name="Thoren M.H."/>
            <person name="Johannesson H."/>
        </authorList>
    </citation>
    <scope>NUCLEOTIDE SEQUENCE</scope>
    <source>
        <strain evidence="5">8032-3</strain>
    </source>
</reference>
<evidence type="ECO:0000259" key="4">
    <source>
        <dbReference type="Pfam" id="PF25543"/>
    </source>
</evidence>
<feature type="coiled-coil region" evidence="1">
    <location>
        <begin position="29"/>
        <end position="80"/>
    </location>
</feature>
<dbReference type="PANTHER" id="PTHR37543:SF1">
    <property type="entry name" value="CCCH ZINC FINGER DNA BINDING PROTEIN (AFU_ORTHOLOGUE AFUA_5G12760)"/>
    <property type="match status" value="1"/>
</dbReference>
<evidence type="ECO:0000256" key="2">
    <source>
        <dbReference type="SAM" id="MobiDB-lite"/>
    </source>
</evidence>
<dbReference type="InterPro" id="IPR057654">
    <property type="entry name" value="Znf-CCCH_tandem"/>
</dbReference>